<dbReference type="EMBL" id="JAUEPU010000053">
    <property type="protein sequence ID" value="KAK0484312.1"/>
    <property type="molecule type" value="Genomic_DNA"/>
</dbReference>
<protein>
    <recommendedName>
        <fullName evidence="1">DUF155 domain-containing protein</fullName>
    </recommendedName>
</protein>
<comment type="caution">
    <text evidence="2">The sequence shown here is derived from an EMBL/GenBank/DDBJ whole genome shotgun (WGS) entry which is preliminary data.</text>
</comment>
<keyword evidence="3" id="KW-1185">Reference proteome</keyword>
<evidence type="ECO:0000313" key="3">
    <source>
        <dbReference type="Proteomes" id="UP001175228"/>
    </source>
</evidence>
<accession>A0AA39PHD8</accession>
<feature type="domain" description="DUF155" evidence="1">
    <location>
        <begin position="25"/>
        <end position="150"/>
    </location>
</feature>
<evidence type="ECO:0000259" key="1">
    <source>
        <dbReference type="Pfam" id="PF02582"/>
    </source>
</evidence>
<dbReference type="Proteomes" id="UP001175228">
    <property type="component" value="Unassembled WGS sequence"/>
</dbReference>
<dbReference type="Pfam" id="PF02582">
    <property type="entry name" value="DUF155"/>
    <property type="match status" value="1"/>
</dbReference>
<evidence type="ECO:0000313" key="2">
    <source>
        <dbReference type="EMBL" id="KAK0484312.1"/>
    </source>
</evidence>
<organism evidence="2 3">
    <name type="scientific">Armillaria luteobubalina</name>
    <dbReference type="NCBI Taxonomy" id="153913"/>
    <lineage>
        <taxon>Eukaryota</taxon>
        <taxon>Fungi</taxon>
        <taxon>Dikarya</taxon>
        <taxon>Basidiomycota</taxon>
        <taxon>Agaricomycotina</taxon>
        <taxon>Agaricomycetes</taxon>
        <taxon>Agaricomycetidae</taxon>
        <taxon>Agaricales</taxon>
        <taxon>Marasmiineae</taxon>
        <taxon>Physalacriaceae</taxon>
        <taxon>Armillaria</taxon>
    </lineage>
</organism>
<reference evidence="2" key="1">
    <citation type="submission" date="2023-06" db="EMBL/GenBank/DDBJ databases">
        <authorList>
            <consortium name="Lawrence Berkeley National Laboratory"/>
            <person name="Ahrendt S."/>
            <person name="Sahu N."/>
            <person name="Indic B."/>
            <person name="Wong-Bajracharya J."/>
            <person name="Merenyi Z."/>
            <person name="Ke H.-M."/>
            <person name="Monk M."/>
            <person name="Kocsube S."/>
            <person name="Drula E."/>
            <person name="Lipzen A."/>
            <person name="Balint B."/>
            <person name="Henrissat B."/>
            <person name="Andreopoulos B."/>
            <person name="Martin F.M."/>
            <person name="Harder C.B."/>
            <person name="Rigling D."/>
            <person name="Ford K.L."/>
            <person name="Foster G.D."/>
            <person name="Pangilinan J."/>
            <person name="Papanicolaou A."/>
            <person name="Barry K."/>
            <person name="LaButti K."/>
            <person name="Viragh M."/>
            <person name="Koriabine M."/>
            <person name="Yan M."/>
            <person name="Riley R."/>
            <person name="Champramary S."/>
            <person name="Plett K.L."/>
            <person name="Tsai I.J."/>
            <person name="Slot J."/>
            <person name="Sipos G."/>
            <person name="Plett J."/>
            <person name="Nagy L.G."/>
            <person name="Grigoriev I.V."/>
        </authorList>
    </citation>
    <scope>NUCLEOTIDE SEQUENCE</scope>
    <source>
        <strain evidence="2">HWK02</strain>
    </source>
</reference>
<proteinExistence type="predicted"/>
<sequence length="542" mass="61233">MPHGKNLPNDQLIRSGGPKDREGEVFVFANGSFICWGLGEQDARTFASEVLRCVPGIEISPLKEAETEELEFVTDPTETTRLQGNLIILGQTSTPPTSSDLPSMVFPSETVLSHYDFSQALSHLTAPSALEVSLDEYLSSMALLPHSLVKWLSSMNEMSIQYYYLRSGLQKRDSFFGDPQQTHICLASKADPFPANVLLEVERRYGARLAQEGIDKLSIFCGWHRSRKNPRYHYTLWGYNAAGWMAFTVEMEAANQGREFPYGQTQWNNWLVRAGGNPARLRVKDFFEPADHVESPLLPPSIQYCWPLNFLLPLPPAPSHILCENGTQTNIDATIKSQSRRITDFGVGALGIHPDAPTITWDHINSPEPARVVLPHLPQDNGNLLLAEAKAVRRHAHQSPILEDSNEYMVFMWAPFPPDTKLNDIIMDHLVHHRGIKLEGFHPTEVVKQLTSEYMATNWNVQPARVVEVHDTVHQINTLVFPFKKMLHSQFIDGLSDPRRSEKILDVPMTHRGAPPPFGLMDDGYDTWNNTSSQYDWPHRLS</sequence>
<dbReference type="AlphaFoldDB" id="A0AA39PHD8"/>
<dbReference type="InterPro" id="IPR003734">
    <property type="entry name" value="DUF155"/>
</dbReference>
<gene>
    <name evidence="2" type="ORF">EDD18DRAFT_1361322</name>
</gene>
<name>A0AA39PHD8_9AGAR</name>